<dbReference type="InterPro" id="IPR011989">
    <property type="entry name" value="ARM-like"/>
</dbReference>
<accession>A0A834MC12</accession>
<dbReference type="EMBL" id="JAACXV010013767">
    <property type="protein sequence ID" value="KAF7272429.1"/>
    <property type="molecule type" value="Genomic_DNA"/>
</dbReference>
<reference evidence="4" key="1">
    <citation type="submission" date="2020-08" db="EMBL/GenBank/DDBJ databases">
        <title>Genome sequencing and assembly of the red palm weevil Rhynchophorus ferrugineus.</title>
        <authorList>
            <person name="Dias G.B."/>
            <person name="Bergman C.M."/>
            <person name="Manee M."/>
        </authorList>
    </citation>
    <scope>NUCLEOTIDE SEQUENCE</scope>
    <source>
        <strain evidence="4">AA-2017</strain>
        <tissue evidence="4">Whole larva</tissue>
    </source>
</reference>
<dbReference type="Proteomes" id="UP000625711">
    <property type="component" value="Unassembled WGS sequence"/>
</dbReference>
<dbReference type="AlphaFoldDB" id="A0A834MC12"/>
<evidence type="ECO:0000313" key="5">
    <source>
        <dbReference type="Proteomes" id="UP000625711"/>
    </source>
</evidence>
<evidence type="ECO:0000313" key="4">
    <source>
        <dbReference type="EMBL" id="KAF7272429.1"/>
    </source>
</evidence>
<evidence type="ECO:0000259" key="3">
    <source>
        <dbReference type="Pfam" id="PF13251"/>
    </source>
</evidence>
<feature type="region of interest" description="Disordered" evidence="2">
    <location>
        <begin position="565"/>
        <end position="595"/>
    </location>
</feature>
<organism evidence="4 5">
    <name type="scientific">Rhynchophorus ferrugineus</name>
    <name type="common">Red palm weevil</name>
    <name type="synonym">Curculio ferrugineus</name>
    <dbReference type="NCBI Taxonomy" id="354439"/>
    <lineage>
        <taxon>Eukaryota</taxon>
        <taxon>Metazoa</taxon>
        <taxon>Ecdysozoa</taxon>
        <taxon>Arthropoda</taxon>
        <taxon>Hexapoda</taxon>
        <taxon>Insecta</taxon>
        <taxon>Pterygota</taxon>
        <taxon>Neoptera</taxon>
        <taxon>Endopterygota</taxon>
        <taxon>Coleoptera</taxon>
        <taxon>Polyphaga</taxon>
        <taxon>Cucujiformia</taxon>
        <taxon>Curculionidae</taxon>
        <taxon>Dryophthorinae</taxon>
        <taxon>Rhynchophorus</taxon>
    </lineage>
</organism>
<evidence type="ECO:0000256" key="2">
    <source>
        <dbReference type="SAM" id="MobiDB-lite"/>
    </source>
</evidence>
<feature type="compositionally biased region" description="Polar residues" evidence="2">
    <location>
        <begin position="565"/>
        <end position="577"/>
    </location>
</feature>
<dbReference type="SUPFAM" id="SSF48371">
    <property type="entry name" value="ARM repeat"/>
    <property type="match status" value="1"/>
</dbReference>
<comment type="caution">
    <text evidence="4">The sequence shown here is derived from an EMBL/GenBank/DDBJ whole genome shotgun (WGS) entry which is preliminary data.</text>
</comment>
<sequence length="1096" mass="122836">MESSQTFDHLSVRIGQLRFSRTEGERHIISQILDELNSINYRYPIIGNPTKAVLLVNQCCTIIPFDDVLLVPKCCQLLNSLVKNQNIRITGRTLIVSIQWCLEALKNNPKQTAPDILRVLDSLLRNNVQNVLIILDRVIAEVSLEGQKTENEETSLIALQCLEACTAFSNENKSDKNIEKFFVYFEKCAAIFISFLCKVKPDTSSVFYNKMLETCLIGLRNIVILHQDYLHIELGLILGIVKTYMLYNIKDLSHLPVKNLKPSTLTLPELPSAIAREKSGGKITKQRKPIPSGSNNRKKERPKRNGDLAEVSPNSSYTPATLSLDYNSDNGGGNSPFSLLNTRLKTSDSDFSDNEAGNLAKLNRSFGKIRQAALDLLYNTIKHTEKPVMFSYWTSFIPDTSSLNKHNLITCILKEASVRGRMYALNALLLLLTSSKLYLIQAESSEKSVSFTPFSVELGLSLIELHRSLSIALVYQISVPVLALVLKCMAALVQATPYHRMNTGLVTDIIRNVKSLIYHRDASVQVTALIVLGCILAFEPAVPETLQSMTTLEWYSRAKAERTGSDATVSSTRTPTQETEDFDYAQFSSDDEESDREVGQVPWLLHKCLRNLGVKIDQNERAAKTDHPERVVPAPVKLESLQIISAMSRNYFDSLMLPHVGLITRALEMSLVDRYIDLRLHAGRAVDFLGQAIGRLAESDGSLTCLDFWQALLDGPLVSLLQNEQQHALRAVGCDCIGSIGPYIFQQLPRDKQILCVTLLFACARDEEHSVRGAAVRALALCVLYPSLREDPGFVVDTAESILTSLKDENLTVRIKASWSLGNLSDALVLNNKSNEPPAEDRLPESVLFDLFEESIKCSRDCDKIKTNIVRALGNLLQLANHCLLKQERFRLVCERALDTLVQATSSGSHMKVRWNACYALGNALKNPCLYDELSENMWQSSVFTTLTELVVNFKNFKVRINAALALASPNSRSHYGPYFVPIWTYLLKALENSQHMDNFTEYKHRDNLIEQICLTLGHLTALLTMQDLTSLENTIALYYDLLRAHMLRVLERLVPEKSTELSSAACYLDSLENSCGDNKKDVIRSLKTIFSHSVI</sequence>
<protein>
    <recommendedName>
        <fullName evidence="1">HEAT repeat-containing protein 6</fullName>
    </recommendedName>
</protein>
<feature type="region of interest" description="Disordered" evidence="2">
    <location>
        <begin position="278"/>
        <end position="325"/>
    </location>
</feature>
<dbReference type="OrthoDB" id="66533at2759"/>
<keyword evidence="5" id="KW-1185">Reference proteome</keyword>
<dbReference type="PANTHER" id="PTHR13366:SF0">
    <property type="entry name" value="HEAT REPEAT-CONTAINING PROTEIN 6"/>
    <property type="match status" value="1"/>
</dbReference>
<dbReference type="InterPro" id="IPR025283">
    <property type="entry name" value="DUF4042"/>
</dbReference>
<dbReference type="InterPro" id="IPR052107">
    <property type="entry name" value="HEAT6"/>
</dbReference>
<proteinExistence type="predicted"/>
<evidence type="ECO:0000256" key="1">
    <source>
        <dbReference type="ARBA" id="ARBA00015263"/>
    </source>
</evidence>
<feature type="compositionally biased region" description="Polar residues" evidence="2">
    <location>
        <begin position="312"/>
        <end position="325"/>
    </location>
</feature>
<dbReference type="PANTHER" id="PTHR13366">
    <property type="entry name" value="MALARIA ANTIGEN-RELATED"/>
    <property type="match status" value="1"/>
</dbReference>
<feature type="compositionally biased region" description="Acidic residues" evidence="2">
    <location>
        <begin position="578"/>
        <end position="595"/>
    </location>
</feature>
<dbReference type="Pfam" id="PF13251">
    <property type="entry name" value="DUF4042"/>
    <property type="match status" value="1"/>
</dbReference>
<dbReference type="Gene3D" id="1.25.10.10">
    <property type="entry name" value="Leucine-rich Repeat Variant"/>
    <property type="match status" value="2"/>
</dbReference>
<feature type="domain" description="DUF4042" evidence="3">
    <location>
        <begin position="368"/>
        <end position="544"/>
    </location>
</feature>
<name>A0A834MC12_RHYFE</name>
<dbReference type="InterPro" id="IPR016024">
    <property type="entry name" value="ARM-type_fold"/>
</dbReference>
<gene>
    <name evidence="4" type="ORF">GWI33_014777</name>
</gene>